<keyword evidence="3" id="KW-1185">Reference proteome</keyword>
<gene>
    <name evidence="2" type="ORF">ANN_10377</name>
</gene>
<dbReference type="EMBL" id="JAJSOF020000005">
    <property type="protein sequence ID" value="KAJ4448361.1"/>
    <property type="molecule type" value="Genomic_DNA"/>
</dbReference>
<protein>
    <submittedName>
        <fullName evidence="2">Uncharacterized protein</fullName>
    </submittedName>
</protein>
<feature type="compositionally biased region" description="Basic and acidic residues" evidence="1">
    <location>
        <begin position="144"/>
        <end position="153"/>
    </location>
</feature>
<evidence type="ECO:0000256" key="1">
    <source>
        <dbReference type="SAM" id="MobiDB-lite"/>
    </source>
</evidence>
<sequence>MRIPQTSLCNGLQVRADPRYENQTTQSSPKRLPYKSHLAGQDKKLLRSSGSKLDKTILPNTCIALGYFKRPAASSFIIIFSGQELGSETTEFKFLNSPWILLNGKGKIVQKNSNTLRAQEEEKRRSKKRESQIKGQSLTDLEDHENSKKRGGEESQLAERLASYGKSTGSVLERGPRLFSVDGIGDTEIIFGEMRPRTHHRLPDICLMVGENLEKTQPGNQPKRESNPRPNATPDRQASALADRATPVAP</sequence>
<feature type="region of interest" description="Disordered" evidence="1">
    <location>
        <begin position="113"/>
        <end position="161"/>
    </location>
</feature>
<name>A0ABQ8TNU0_PERAM</name>
<dbReference type="Proteomes" id="UP001148838">
    <property type="component" value="Unassembled WGS sequence"/>
</dbReference>
<feature type="compositionally biased region" description="Basic and acidic residues" evidence="1">
    <location>
        <begin position="118"/>
        <end position="132"/>
    </location>
</feature>
<feature type="region of interest" description="Disordered" evidence="1">
    <location>
        <begin position="213"/>
        <end position="250"/>
    </location>
</feature>
<accession>A0ABQ8TNU0</accession>
<comment type="caution">
    <text evidence="2">The sequence shown here is derived from an EMBL/GenBank/DDBJ whole genome shotgun (WGS) entry which is preliminary data.</text>
</comment>
<organism evidence="2 3">
    <name type="scientific">Periplaneta americana</name>
    <name type="common">American cockroach</name>
    <name type="synonym">Blatta americana</name>
    <dbReference type="NCBI Taxonomy" id="6978"/>
    <lineage>
        <taxon>Eukaryota</taxon>
        <taxon>Metazoa</taxon>
        <taxon>Ecdysozoa</taxon>
        <taxon>Arthropoda</taxon>
        <taxon>Hexapoda</taxon>
        <taxon>Insecta</taxon>
        <taxon>Pterygota</taxon>
        <taxon>Neoptera</taxon>
        <taxon>Polyneoptera</taxon>
        <taxon>Dictyoptera</taxon>
        <taxon>Blattodea</taxon>
        <taxon>Blattoidea</taxon>
        <taxon>Blattidae</taxon>
        <taxon>Blattinae</taxon>
        <taxon>Periplaneta</taxon>
    </lineage>
</organism>
<evidence type="ECO:0000313" key="3">
    <source>
        <dbReference type="Proteomes" id="UP001148838"/>
    </source>
</evidence>
<proteinExistence type="predicted"/>
<reference evidence="2 3" key="1">
    <citation type="journal article" date="2022" name="Allergy">
        <title>Genome assembly and annotation of Periplaneta americana reveal a comprehensive cockroach allergen profile.</title>
        <authorList>
            <person name="Wang L."/>
            <person name="Xiong Q."/>
            <person name="Saelim N."/>
            <person name="Wang L."/>
            <person name="Nong W."/>
            <person name="Wan A.T."/>
            <person name="Shi M."/>
            <person name="Liu X."/>
            <person name="Cao Q."/>
            <person name="Hui J.H.L."/>
            <person name="Sookrung N."/>
            <person name="Leung T.F."/>
            <person name="Tungtrongchitr A."/>
            <person name="Tsui S.K.W."/>
        </authorList>
    </citation>
    <scope>NUCLEOTIDE SEQUENCE [LARGE SCALE GENOMIC DNA]</scope>
    <source>
        <strain evidence="2">PWHHKU_190912</strain>
    </source>
</reference>
<evidence type="ECO:0000313" key="2">
    <source>
        <dbReference type="EMBL" id="KAJ4448361.1"/>
    </source>
</evidence>